<feature type="transmembrane region" description="Helical" evidence="2">
    <location>
        <begin position="83"/>
        <end position="104"/>
    </location>
</feature>
<gene>
    <name evidence="3" type="ORF">WBAD_0570</name>
</gene>
<feature type="region of interest" description="Disordered" evidence="1">
    <location>
        <begin position="448"/>
        <end position="500"/>
    </location>
</feature>
<proteinExistence type="predicted"/>
<feature type="compositionally biased region" description="Basic and acidic residues" evidence="1">
    <location>
        <begin position="491"/>
        <end position="500"/>
    </location>
</feature>
<feature type="transmembrane region" description="Helical" evidence="2">
    <location>
        <begin position="214"/>
        <end position="234"/>
    </location>
</feature>
<evidence type="ECO:0000256" key="1">
    <source>
        <dbReference type="SAM" id="MobiDB-lite"/>
    </source>
</evidence>
<keyword evidence="2" id="KW-0472">Membrane</keyword>
<dbReference type="AlphaFoldDB" id="A0A3B0IVZ4"/>
<keyword evidence="2" id="KW-0812">Transmembrane</keyword>
<protein>
    <submittedName>
        <fullName evidence="3">Uncharacterized protein</fullName>
    </submittedName>
</protein>
<feature type="compositionally biased region" description="Basic and acidic residues" evidence="1">
    <location>
        <begin position="472"/>
        <end position="484"/>
    </location>
</feature>
<accession>A0A3B0IVZ4</accession>
<reference evidence="3" key="1">
    <citation type="submission" date="2018-04" db="EMBL/GenBank/DDBJ databases">
        <authorList>
            <person name="Go L.Y."/>
            <person name="Mitchell J.A."/>
        </authorList>
    </citation>
    <scope>NUCLEOTIDE SEQUENCE</scope>
    <source>
        <strain evidence="3">WBAD</strain>
    </source>
</reference>
<feature type="transmembrane region" description="Helical" evidence="2">
    <location>
        <begin position="42"/>
        <end position="63"/>
    </location>
</feature>
<sequence length="604" mass="68924">MPLDIINPLSVKVDHNFAKIDDAIGFFPRLWRAARKYSVSNTLPIAAVNTWLQFSLAYVAAIIITSNNLSFITDIFNPTFMPIYTLVSVILLTTFVASSAMRYMHKQEIKEGEKSIEELINDKIRGGKDNEISEIAENALKIEIKPNLSLIGPKKANFSIILPISENQKKILDDQRQENKNKAIFLTIPYVISAVIIVGALIQNRFSFANVQGLEWTIVALASTIVIVGIGITFSKLKNNEINNNHNIVKKFNNLDILFPCRRGGIVSVMEKKTKDEEENDSISRLIKLLDKHLTDFTDKIVDSFDKRLDEAKDLLDSSLLKPANDEIKETLVHLQGIREDIKKDLDKLHEEISPILSEAKELIKRTSSLNIESIFSILENAIKIAEDKIKQFQPNRWIGSFQSTERTISDDHEFMGILKKQREEAEKIKKELEEKLKKVEDELAELKNKQAQSNESNSSEGSITATPLNKQLDEEKKAKEKNRLLKSKQRMKELEKENAKLEKELSEQEKTEEWREKINGRASEFLYYLLEFIKLKINNDAGEELSEVTLRNFDNKVIIHWKDGSQTIFDIKKQGDLQVQPSTKVDFVDPDVHAAFEVACSGL</sequence>
<organism evidence="3">
    <name type="scientific">Wolbachia endosymbiont of Aleurodicus dispersus</name>
    <dbReference type="NCBI Taxonomy" id="1288877"/>
    <lineage>
        <taxon>Bacteria</taxon>
        <taxon>Pseudomonadati</taxon>
        <taxon>Pseudomonadota</taxon>
        <taxon>Alphaproteobacteria</taxon>
        <taxon>Rickettsiales</taxon>
        <taxon>Anaplasmataceae</taxon>
        <taxon>Wolbachieae</taxon>
        <taxon>Wolbachia</taxon>
    </lineage>
</organism>
<evidence type="ECO:0000256" key="2">
    <source>
        <dbReference type="SAM" id="Phobius"/>
    </source>
</evidence>
<keyword evidence="2" id="KW-1133">Transmembrane helix</keyword>
<feature type="compositionally biased region" description="Polar residues" evidence="1">
    <location>
        <begin position="450"/>
        <end position="470"/>
    </location>
</feature>
<feature type="transmembrane region" description="Helical" evidence="2">
    <location>
        <begin position="183"/>
        <end position="202"/>
    </location>
</feature>
<dbReference type="EMBL" id="OUNE01000099">
    <property type="protein sequence ID" value="SPP33078.1"/>
    <property type="molecule type" value="Genomic_DNA"/>
</dbReference>
<evidence type="ECO:0000313" key="3">
    <source>
        <dbReference type="EMBL" id="SPP33078.1"/>
    </source>
</evidence>
<name>A0A3B0IVZ4_9RICK</name>